<sequence>MKNMKYQAKVTEIGGMVQELAEDGNLLIIFNEDVQDPDLKDISIAHTVTELKEDIVAGDVLTIGDKKFNVTAVGNVALKTLKDLGHCTIKFDGDTKANLPGELHVDGLVPEVKVGDVITFE</sequence>
<comment type="caution">
    <text evidence="2">The sequence shown here is derived from an EMBL/GenBank/DDBJ whole genome shotgun (WGS) entry which is preliminary data.</text>
</comment>
<organism evidence="2 3">
    <name type="scientific">Intestinibacter bartlettii</name>
    <dbReference type="NCBI Taxonomy" id="261299"/>
    <lineage>
        <taxon>Bacteria</taxon>
        <taxon>Bacillati</taxon>
        <taxon>Bacillota</taxon>
        <taxon>Clostridia</taxon>
        <taxon>Peptostreptococcales</taxon>
        <taxon>Peptostreptococcaceae</taxon>
        <taxon>Intestinibacter</taxon>
    </lineage>
</organism>
<feature type="modified residue" description="Phosphohistidine; by HPr" evidence="1">
    <location>
        <position position="46"/>
    </location>
</feature>
<dbReference type="PANTHER" id="PTHR40398">
    <property type="entry name" value="PTS SYSTEM GLUCITOL/SORBITOL-SPECIFIC EIIA COMPONENT"/>
    <property type="match status" value="1"/>
</dbReference>
<dbReference type="EMBL" id="JAJBMB010000014">
    <property type="protein sequence ID" value="MCB5446927.1"/>
    <property type="molecule type" value="Genomic_DNA"/>
</dbReference>
<name>A0ABS8D0F1_9FIRM</name>
<dbReference type="PROSITE" id="PS51097">
    <property type="entry name" value="PTS_EIIA_TYPE_5"/>
    <property type="match status" value="1"/>
</dbReference>
<dbReference type="SUPFAM" id="SSF141530">
    <property type="entry name" value="PTSIIA/GutA-like"/>
    <property type="match status" value="1"/>
</dbReference>
<dbReference type="RefSeq" id="WP_226924295.1">
    <property type="nucleotide sequence ID" value="NZ_CAJKTP010000009.1"/>
</dbReference>
<gene>
    <name evidence="2" type="ORF">LIP50_12040</name>
</gene>
<evidence type="ECO:0000313" key="3">
    <source>
        <dbReference type="Proteomes" id="UP001299409"/>
    </source>
</evidence>
<dbReference type="Gene3D" id="2.40.33.40">
    <property type="entry name" value="Phosphotransferase system, glucitol/sorbitol-specific IIA component"/>
    <property type="match status" value="1"/>
</dbReference>
<dbReference type="InterPro" id="IPR004716">
    <property type="entry name" value="PTS_IIA_glucitol/sorbitol-sp"/>
</dbReference>
<dbReference type="Proteomes" id="UP001299409">
    <property type="component" value="Unassembled WGS sequence"/>
</dbReference>
<accession>A0ABS8D0F1</accession>
<reference evidence="2 3" key="1">
    <citation type="submission" date="2021-10" db="EMBL/GenBank/DDBJ databases">
        <title>Collection of gut derived symbiotic bacterial strains cultured from healthy donors.</title>
        <authorList>
            <person name="Lin H."/>
            <person name="Littmann E."/>
            <person name="Claire K."/>
            <person name="Pamer E."/>
        </authorList>
    </citation>
    <scope>NUCLEOTIDE SEQUENCE [LARGE SCALE GENOMIC DNA]</scope>
    <source>
        <strain evidence="2 3">MSK.17.68</strain>
    </source>
</reference>
<evidence type="ECO:0000256" key="1">
    <source>
        <dbReference type="PROSITE-ProRule" id="PRU00420"/>
    </source>
</evidence>
<dbReference type="Pfam" id="PF03829">
    <property type="entry name" value="PTSIIA_gutA"/>
    <property type="match status" value="1"/>
</dbReference>
<dbReference type="InterPro" id="IPR036665">
    <property type="entry name" value="PTS_IIA_glucitol/sorbitol_sf"/>
</dbReference>
<proteinExistence type="predicted"/>
<protein>
    <submittedName>
        <fullName evidence="2">PTS glucitol/sorbitol transporter subunit IIA</fullName>
    </submittedName>
</protein>
<keyword evidence="3" id="KW-1185">Reference proteome</keyword>
<evidence type="ECO:0000313" key="2">
    <source>
        <dbReference type="EMBL" id="MCB5446927.1"/>
    </source>
</evidence>
<dbReference type="PANTHER" id="PTHR40398:SF1">
    <property type="entry name" value="PTS SYSTEM GLUCITOL_SORBITOL-SPECIFIC EIIA COMPONENT"/>
    <property type="match status" value="1"/>
</dbReference>